<comment type="caution">
    <text evidence="8">The sequence shown here is derived from an EMBL/GenBank/DDBJ whole genome shotgun (WGS) entry which is preliminary data.</text>
</comment>
<dbReference type="RefSeq" id="WP_066430321.1">
    <property type="nucleotide sequence ID" value="NZ_LZRN01000003.1"/>
</dbReference>
<dbReference type="GO" id="GO:0016987">
    <property type="term" value="F:sigma factor activity"/>
    <property type="evidence" value="ECO:0007669"/>
    <property type="project" value="UniProtKB-KW"/>
</dbReference>
<dbReference type="AlphaFoldDB" id="A0A1A7R5U0"/>
<dbReference type="CDD" id="cd06171">
    <property type="entry name" value="Sigma70_r4"/>
    <property type="match status" value="1"/>
</dbReference>
<keyword evidence="4" id="KW-0238">DNA-binding</keyword>
<dbReference type="EMBL" id="QLLQ01000017">
    <property type="protein sequence ID" value="RAJ19944.1"/>
    <property type="molecule type" value="Genomic_DNA"/>
</dbReference>
<feature type="domain" description="RNA polymerase sigma factor 70 region 4 type 2" evidence="7">
    <location>
        <begin position="123"/>
        <end position="175"/>
    </location>
</feature>
<dbReference type="Proteomes" id="UP000248987">
    <property type="component" value="Unassembled WGS sequence"/>
</dbReference>
<dbReference type="InterPro" id="IPR014284">
    <property type="entry name" value="RNA_pol_sigma-70_dom"/>
</dbReference>
<accession>A0A1A7R5U0</accession>
<dbReference type="PANTHER" id="PTHR43133">
    <property type="entry name" value="RNA POLYMERASE ECF-TYPE SIGMA FACTO"/>
    <property type="match status" value="1"/>
</dbReference>
<dbReference type="Pfam" id="PF08281">
    <property type="entry name" value="Sigma70_r4_2"/>
    <property type="match status" value="1"/>
</dbReference>
<evidence type="ECO:0000259" key="7">
    <source>
        <dbReference type="Pfam" id="PF08281"/>
    </source>
</evidence>
<dbReference type="InterPro" id="IPR036388">
    <property type="entry name" value="WH-like_DNA-bd_sf"/>
</dbReference>
<dbReference type="PANTHER" id="PTHR43133:SF8">
    <property type="entry name" value="RNA POLYMERASE SIGMA FACTOR HI_1459-RELATED"/>
    <property type="match status" value="1"/>
</dbReference>
<evidence type="ECO:0000256" key="1">
    <source>
        <dbReference type="ARBA" id="ARBA00010641"/>
    </source>
</evidence>
<keyword evidence="2" id="KW-0805">Transcription regulation</keyword>
<organism evidence="8 9">
    <name type="scientific">Gelidibacter algens</name>
    <dbReference type="NCBI Taxonomy" id="49280"/>
    <lineage>
        <taxon>Bacteria</taxon>
        <taxon>Pseudomonadati</taxon>
        <taxon>Bacteroidota</taxon>
        <taxon>Flavobacteriia</taxon>
        <taxon>Flavobacteriales</taxon>
        <taxon>Flavobacteriaceae</taxon>
        <taxon>Gelidibacter</taxon>
    </lineage>
</organism>
<protein>
    <submittedName>
        <fullName evidence="8">RNA polymerase sigma-70 factor (ECF subfamily)</fullName>
    </submittedName>
</protein>
<evidence type="ECO:0000256" key="5">
    <source>
        <dbReference type="ARBA" id="ARBA00023163"/>
    </source>
</evidence>
<dbReference type="InterPro" id="IPR039425">
    <property type="entry name" value="RNA_pol_sigma-70-like"/>
</dbReference>
<feature type="domain" description="RNA polymerase sigma-70 region 2" evidence="6">
    <location>
        <begin position="24"/>
        <end position="91"/>
    </location>
</feature>
<gene>
    <name evidence="8" type="ORF">LX77_03333</name>
</gene>
<evidence type="ECO:0000256" key="4">
    <source>
        <dbReference type="ARBA" id="ARBA00023125"/>
    </source>
</evidence>
<dbReference type="Gene3D" id="1.10.1740.10">
    <property type="match status" value="1"/>
</dbReference>
<dbReference type="InterPro" id="IPR013249">
    <property type="entry name" value="RNA_pol_sigma70_r4_t2"/>
</dbReference>
<dbReference type="Gene3D" id="1.10.10.10">
    <property type="entry name" value="Winged helix-like DNA-binding domain superfamily/Winged helix DNA-binding domain"/>
    <property type="match status" value="1"/>
</dbReference>
<evidence type="ECO:0000313" key="8">
    <source>
        <dbReference type="EMBL" id="RAJ19944.1"/>
    </source>
</evidence>
<dbReference type="GO" id="GO:0003677">
    <property type="term" value="F:DNA binding"/>
    <property type="evidence" value="ECO:0007669"/>
    <property type="project" value="UniProtKB-KW"/>
</dbReference>
<comment type="similarity">
    <text evidence="1">Belongs to the sigma-70 factor family. ECF subfamily.</text>
</comment>
<reference evidence="8 9" key="1">
    <citation type="submission" date="2018-06" db="EMBL/GenBank/DDBJ databases">
        <title>Genomic Encyclopedia of Archaeal and Bacterial Type Strains, Phase II (KMG-II): from individual species to whole genera.</title>
        <authorList>
            <person name="Goeker M."/>
        </authorList>
    </citation>
    <scope>NUCLEOTIDE SEQUENCE [LARGE SCALE GENOMIC DNA]</scope>
    <source>
        <strain evidence="8 9">DSM 12408</strain>
    </source>
</reference>
<dbReference type="InterPro" id="IPR013324">
    <property type="entry name" value="RNA_pol_sigma_r3/r4-like"/>
</dbReference>
<dbReference type="InterPro" id="IPR013325">
    <property type="entry name" value="RNA_pol_sigma_r2"/>
</dbReference>
<keyword evidence="9" id="KW-1185">Reference proteome</keyword>
<evidence type="ECO:0000259" key="6">
    <source>
        <dbReference type="Pfam" id="PF04542"/>
    </source>
</evidence>
<dbReference type="InterPro" id="IPR007627">
    <property type="entry name" value="RNA_pol_sigma70_r2"/>
</dbReference>
<sequence>MTTNDDQFYITKILNGDANAFSVLVDNYKNLVFTLTLRMLKNREEAEEAAQDTFIKIYKSLKSFKGDSKFSTYVYKVAYNTCLDSIKKNKKYLKDVAIDELTEHHVKTIDNALNDLTEAEYQQSIKKCIDLLPEMDGFLLTLFYFEELSLDEIAAVVNLEANNIKVKLFRSRKKLMTILKERLEPEIIANYERERR</sequence>
<proteinExistence type="inferred from homology"/>
<dbReference type="STRING" id="49280.A9996_01995"/>
<evidence type="ECO:0000313" key="9">
    <source>
        <dbReference type="Proteomes" id="UP000248987"/>
    </source>
</evidence>
<name>A0A1A7R5U0_9FLAO</name>
<keyword evidence="5" id="KW-0804">Transcription</keyword>
<dbReference type="GO" id="GO:0006352">
    <property type="term" value="P:DNA-templated transcription initiation"/>
    <property type="evidence" value="ECO:0007669"/>
    <property type="project" value="InterPro"/>
</dbReference>
<evidence type="ECO:0000256" key="2">
    <source>
        <dbReference type="ARBA" id="ARBA00023015"/>
    </source>
</evidence>
<dbReference type="OrthoDB" id="1027298at2"/>
<dbReference type="NCBIfam" id="TIGR02937">
    <property type="entry name" value="sigma70-ECF"/>
    <property type="match status" value="1"/>
</dbReference>
<dbReference type="Pfam" id="PF04542">
    <property type="entry name" value="Sigma70_r2"/>
    <property type="match status" value="1"/>
</dbReference>
<keyword evidence="3" id="KW-0731">Sigma factor</keyword>
<dbReference type="SUPFAM" id="SSF88659">
    <property type="entry name" value="Sigma3 and sigma4 domains of RNA polymerase sigma factors"/>
    <property type="match status" value="1"/>
</dbReference>
<evidence type="ECO:0000256" key="3">
    <source>
        <dbReference type="ARBA" id="ARBA00023082"/>
    </source>
</evidence>
<dbReference type="SUPFAM" id="SSF88946">
    <property type="entry name" value="Sigma2 domain of RNA polymerase sigma factors"/>
    <property type="match status" value="1"/>
</dbReference>